<evidence type="ECO:0000313" key="4">
    <source>
        <dbReference type="EMBL" id="CAG9854245.1"/>
    </source>
</evidence>
<evidence type="ECO:0000256" key="1">
    <source>
        <dbReference type="SAM" id="Phobius"/>
    </source>
</evidence>
<evidence type="ECO:0000259" key="3">
    <source>
        <dbReference type="SMART" id="SM00703"/>
    </source>
</evidence>
<accession>A0A9N9TF97</accession>
<dbReference type="SMART" id="SM00703">
    <property type="entry name" value="NRF"/>
    <property type="match status" value="1"/>
</dbReference>
<keyword evidence="5" id="KW-1185">Reference proteome</keyword>
<evidence type="ECO:0000313" key="5">
    <source>
        <dbReference type="Proteomes" id="UP001153712"/>
    </source>
</evidence>
<reference evidence="4" key="1">
    <citation type="submission" date="2022-01" db="EMBL/GenBank/DDBJ databases">
        <authorList>
            <person name="King R."/>
        </authorList>
    </citation>
    <scope>NUCLEOTIDE SEQUENCE</scope>
</reference>
<dbReference type="InterPro" id="IPR006621">
    <property type="entry name" value="Nose-resist-to-fluoxetine_N"/>
</dbReference>
<feature type="signal peptide" evidence="2">
    <location>
        <begin position="1"/>
        <end position="22"/>
    </location>
</feature>
<organism evidence="4 5">
    <name type="scientific">Phyllotreta striolata</name>
    <name type="common">Striped flea beetle</name>
    <name type="synonym">Crioceris striolata</name>
    <dbReference type="NCBI Taxonomy" id="444603"/>
    <lineage>
        <taxon>Eukaryota</taxon>
        <taxon>Metazoa</taxon>
        <taxon>Ecdysozoa</taxon>
        <taxon>Arthropoda</taxon>
        <taxon>Hexapoda</taxon>
        <taxon>Insecta</taxon>
        <taxon>Pterygota</taxon>
        <taxon>Neoptera</taxon>
        <taxon>Endopterygota</taxon>
        <taxon>Coleoptera</taxon>
        <taxon>Polyphaga</taxon>
        <taxon>Cucujiformia</taxon>
        <taxon>Chrysomeloidea</taxon>
        <taxon>Chrysomelidae</taxon>
        <taxon>Galerucinae</taxon>
        <taxon>Alticini</taxon>
        <taxon>Phyllotreta</taxon>
    </lineage>
</organism>
<protein>
    <recommendedName>
        <fullName evidence="3">Nose resistant-to-fluoxetine protein N-terminal domain-containing protein</fullName>
    </recommendedName>
</protein>
<dbReference type="OrthoDB" id="4794873at2759"/>
<dbReference type="PANTHER" id="PTHR11161">
    <property type="entry name" value="O-ACYLTRANSFERASE"/>
    <property type="match status" value="1"/>
</dbReference>
<feature type="transmembrane region" description="Helical" evidence="1">
    <location>
        <begin position="580"/>
        <end position="602"/>
    </location>
</feature>
<keyword evidence="1" id="KW-0812">Transmembrane</keyword>
<dbReference type="Proteomes" id="UP001153712">
    <property type="component" value="Chromosome 1"/>
</dbReference>
<feature type="transmembrane region" description="Helical" evidence="1">
    <location>
        <begin position="695"/>
        <end position="714"/>
    </location>
</feature>
<dbReference type="PANTHER" id="PTHR11161:SF4">
    <property type="entry name" value="DROP DEAD"/>
    <property type="match status" value="1"/>
</dbReference>
<name>A0A9N9TF97_PHYSR</name>
<dbReference type="Pfam" id="PF20146">
    <property type="entry name" value="NRF"/>
    <property type="match status" value="1"/>
</dbReference>
<gene>
    <name evidence="4" type="ORF">PHYEVI_LOCUS709</name>
</gene>
<feature type="transmembrane region" description="Helical" evidence="1">
    <location>
        <begin position="547"/>
        <end position="568"/>
    </location>
</feature>
<dbReference type="Pfam" id="PF01757">
    <property type="entry name" value="Acyl_transf_3"/>
    <property type="match status" value="1"/>
</dbReference>
<feature type="transmembrane region" description="Helical" evidence="1">
    <location>
        <begin position="614"/>
        <end position="639"/>
    </location>
</feature>
<dbReference type="InterPro" id="IPR052728">
    <property type="entry name" value="O2_lipid_transport_reg"/>
</dbReference>
<proteinExistence type="predicted"/>
<sequence>MHNHIFKMRFLIFAILSICVICSNNSENRSENFNVFSANLLNQTNVSVVKNAATVSVSNEIMGKICLKNLTKCEEEDVEYRSSTDRFANFLFSSLPPFDLSQIEGVSRECRIQSKQYIESLANFQMWALRMYDSSAKFPSGVLNGNLNQLGDFDMCLSAASTKHNIQGQYCLAALEVQNPRNSYLSALYQLIHSHNHFKSKLEDPGHRVPRFSSINWALCVPSACSPNDVELGLRNTVQNILDGTEIEVRYEVDPTMCQKKENNAYPRSMFIVLFIFGIILGWEIIATFYDCFAVGNKNKWIMAFSIKENFLSSIKLERAPTDIETVHGIRCVNAILLLVAHKSMAAFYQPAPNRTAFIEYIGRPFSVLGRAASLYTDPFLMMSGLLTTYSLLGRLNKTKKLNIIDEYLNRLFRLVPTLGAVIAFCTFIMPFVDSGPMWNLVVTHHSDICKKYWWRNLMFIHNYFGFGNMCLTHTHHLGIDTQLFFSSPFMIYLIWKWPRKGFFTLTGLAVVATFARFFITYKLNLSNYIHFGTSIQQLFDTADRMYILPAYRSTVYIMGVLLGYVLRNYSKLQLTKAQLNIGNTLALFSFCVSLFGAAFMGKIDYEYNPTDGAWYAAVSPILWCFSFAWVILTWQLGYKNIVGTILSNKIFLLWTKVSYTVYLVQFPVYFYNVGTTKSSNEISFLWMILSLREYIWIIGIAIVLTLTFELPFVKVRNIYLKRKDTKNNAQPVNNIKYKTKNL</sequence>
<keyword evidence="2" id="KW-0732">Signal</keyword>
<dbReference type="InterPro" id="IPR002656">
    <property type="entry name" value="Acyl_transf_3_dom"/>
</dbReference>
<feature type="transmembrane region" description="Helical" evidence="1">
    <location>
        <begin position="651"/>
        <end position="675"/>
    </location>
</feature>
<dbReference type="AlphaFoldDB" id="A0A9N9TF97"/>
<feature type="transmembrane region" description="Helical" evidence="1">
    <location>
        <begin position="270"/>
        <end position="293"/>
    </location>
</feature>
<feature type="transmembrane region" description="Helical" evidence="1">
    <location>
        <begin position="503"/>
        <end position="520"/>
    </location>
</feature>
<dbReference type="EMBL" id="OU900094">
    <property type="protein sequence ID" value="CAG9854245.1"/>
    <property type="molecule type" value="Genomic_DNA"/>
</dbReference>
<evidence type="ECO:0000256" key="2">
    <source>
        <dbReference type="SAM" id="SignalP"/>
    </source>
</evidence>
<feature type="chain" id="PRO_5040340051" description="Nose resistant-to-fluoxetine protein N-terminal domain-containing protein" evidence="2">
    <location>
        <begin position="23"/>
        <end position="743"/>
    </location>
</feature>
<feature type="transmembrane region" description="Helical" evidence="1">
    <location>
        <begin position="478"/>
        <end position="496"/>
    </location>
</feature>
<feature type="transmembrane region" description="Helical" evidence="1">
    <location>
        <begin position="412"/>
        <end position="433"/>
    </location>
</feature>
<dbReference type="GO" id="GO:0016747">
    <property type="term" value="F:acyltransferase activity, transferring groups other than amino-acyl groups"/>
    <property type="evidence" value="ECO:0007669"/>
    <property type="project" value="InterPro"/>
</dbReference>
<keyword evidence="1" id="KW-1133">Transmembrane helix</keyword>
<keyword evidence="1" id="KW-0472">Membrane</keyword>
<feature type="domain" description="Nose resistant-to-fluoxetine protein N-terminal" evidence="3">
    <location>
        <begin position="107"/>
        <end position="251"/>
    </location>
</feature>